<dbReference type="Gene3D" id="3.40.50.300">
    <property type="entry name" value="P-loop containing nucleotide triphosphate hydrolases"/>
    <property type="match status" value="1"/>
</dbReference>
<dbReference type="InterPro" id="IPR011646">
    <property type="entry name" value="KAP_P-loop"/>
</dbReference>
<sequence length="420" mass="47045">MATERLLVSDAPVGRDLDRLDLRRYVGPLAEVIVSEGTDTPFTIGVFGPWGSGKSSLLRMVGEALDADHPERTVRVEFNPWVHRKEPNMLLPLLHTLQDTLARDAKARFGDTVRRLSSVISTLTTNILLGRVSGGAIQLDDIKSASEEYSKAHGEVESEMRNLRSTLQSEADRLAAKDVRLVIMVDDLDRCEPDEIIDLLESLKLFFDLRNVFVVLAIAKDVVDRGVALKYREFNFGADKVIEIGNDYLDKIIQLPLYLSAFEESAIGAFLHGLDLPRELVPHIDLLKEIVYPNPRHIKRVLNLAAFTNVVARNTADLPEFRLDLLLRLIVIRIQSPSLYKAIKAGPSLLVDLESVYQGTLYPTDANRFVRRHGTTRAVAAQEAVVRFHHAEPYYEALFAGSAFAAIEPHLREYMSLLGD</sequence>
<keyword evidence="3" id="KW-1185">Reference proteome</keyword>
<gene>
    <name evidence="2" type="ORF">BJ981_001813</name>
</gene>
<dbReference type="Pfam" id="PF07693">
    <property type="entry name" value="KAP_NTPase"/>
    <property type="match status" value="1"/>
</dbReference>
<dbReference type="AlphaFoldDB" id="A0A7W8Z2A4"/>
<evidence type="ECO:0000313" key="2">
    <source>
        <dbReference type="EMBL" id="MBB5626114.1"/>
    </source>
</evidence>
<proteinExistence type="predicted"/>
<reference evidence="2 3" key="1">
    <citation type="submission" date="2020-08" db="EMBL/GenBank/DDBJ databases">
        <title>Sequencing the genomes of 1000 actinobacteria strains.</title>
        <authorList>
            <person name="Klenk H.-P."/>
        </authorList>
    </citation>
    <scope>NUCLEOTIDE SEQUENCE [LARGE SCALE GENOMIC DNA]</scope>
    <source>
        <strain evidence="2 3">DSM 45790</strain>
    </source>
</reference>
<dbReference type="EMBL" id="JACHBR010000001">
    <property type="protein sequence ID" value="MBB5626114.1"/>
    <property type="molecule type" value="Genomic_DNA"/>
</dbReference>
<feature type="domain" description="KAP NTPase" evidence="1">
    <location>
        <begin position="28"/>
        <end position="271"/>
    </location>
</feature>
<protein>
    <recommendedName>
        <fullName evidence="1">KAP NTPase domain-containing protein</fullName>
    </recommendedName>
</protein>
<evidence type="ECO:0000313" key="3">
    <source>
        <dbReference type="Proteomes" id="UP000588112"/>
    </source>
</evidence>
<comment type="caution">
    <text evidence="2">The sequence shown here is derived from an EMBL/GenBank/DDBJ whole genome shotgun (WGS) entry which is preliminary data.</text>
</comment>
<dbReference type="RefSeq" id="WP_184609837.1">
    <property type="nucleotide sequence ID" value="NZ_BOOS01000082.1"/>
</dbReference>
<dbReference type="SUPFAM" id="SSF52540">
    <property type="entry name" value="P-loop containing nucleoside triphosphate hydrolases"/>
    <property type="match status" value="1"/>
</dbReference>
<dbReference type="InterPro" id="IPR027417">
    <property type="entry name" value="P-loop_NTPase"/>
</dbReference>
<accession>A0A7W8Z2A4</accession>
<organism evidence="2 3">
    <name type="scientific">Sphaerisporangium krabiense</name>
    <dbReference type="NCBI Taxonomy" id="763782"/>
    <lineage>
        <taxon>Bacteria</taxon>
        <taxon>Bacillati</taxon>
        <taxon>Actinomycetota</taxon>
        <taxon>Actinomycetes</taxon>
        <taxon>Streptosporangiales</taxon>
        <taxon>Streptosporangiaceae</taxon>
        <taxon>Sphaerisporangium</taxon>
    </lineage>
</organism>
<evidence type="ECO:0000259" key="1">
    <source>
        <dbReference type="Pfam" id="PF07693"/>
    </source>
</evidence>
<dbReference type="PANTHER" id="PTHR22674">
    <property type="entry name" value="NTPASE, KAP FAMILY P-LOOP DOMAIN-CONTAINING 1"/>
    <property type="match status" value="1"/>
</dbReference>
<dbReference type="InterPro" id="IPR052754">
    <property type="entry name" value="NTPase_KAP_P-loop"/>
</dbReference>
<dbReference type="PANTHER" id="PTHR22674:SF6">
    <property type="entry name" value="NTPASE KAP FAMILY P-LOOP DOMAIN-CONTAINING PROTEIN 1"/>
    <property type="match status" value="1"/>
</dbReference>
<name>A0A7W8Z2A4_9ACTN</name>
<dbReference type="Proteomes" id="UP000588112">
    <property type="component" value="Unassembled WGS sequence"/>
</dbReference>